<evidence type="ECO:0000256" key="2">
    <source>
        <dbReference type="HAMAP-Rule" id="MF_00163"/>
    </source>
</evidence>
<sequence>MIREVITYPNPLLRKKSKEVVQFDEELHTLLDDMYETMMEHSGVGLAAIQVGIPLNVLIINIPNEDDIQDKAELIEAINPKITHKDGVQIFTEGCLSVPGFNEDVKRAQHIIVEYFDRHGNPKKMETEDFLAVAWQHEMEHLEGHLFIEKLSIIKRKKFEKEWKRKLKDEQKKK</sequence>
<feature type="binding site" evidence="2">
    <location>
        <position position="137"/>
    </location>
    <ligand>
        <name>Fe cation</name>
        <dbReference type="ChEBI" id="CHEBI:24875"/>
    </ligand>
</feature>
<comment type="cofactor">
    <cofactor evidence="2">
        <name>Fe(2+)</name>
        <dbReference type="ChEBI" id="CHEBI:29033"/>
    </cofactor>
    <text evidence="2">Binds 1 Fe(2+) ion.</text>
</comment>
<comment type="caution">
    <text evidence="3">The sequence shown here is derived from an EMBL/GenBank/DDBJ whole genome shotgun (WGS) entry which is preliminary data.</text>
</comment>
<feature type="active site" evidence="2">
    <location>
        <position position="138"/>
    </location>
</feature>
<dbReference type="OrthoDB" id="9804313at2"/>
<dbReference type="HAMAP" id="MF_00163">
    <property type="entry name" value="Pep_deformylase"/>
    <property type="match status" value="1"/>
</dbReference>
<dbReference type="InterPro" id="IPR023635">
    <property type="entry name" value="Peptide_deformylase"/>
</dbReference>
<dbReference type="SUPFAM" id="SSF56420">
    <property type="entry name" value="Peptide deformylase"/>
    <property type="match status" value="1"/>
</dbReference>
<accession>A0A4Q0XN02</accession>
<keyword evidence="2" id="KW-0479">Metal-binding</keyword>
<keyword evidence="2" id="KW-0648">Protein biosynthesis</keyword>
<dbReference type="NCBIfam" id="TIGR00079">
    <property type="entry name" value="pept_deformyl"/>
    <property type="match status" value="1"/>
</dbReference>
<keyword evidence="4" id="KW-1185">Reference proteome</keyword>
<organism evidence="3 4">
    <name type="scientific">Candidatus Marinarcus aquaticus</name>
    <dbReference type="NCBI Taxonomy" id="2044504"/>
    <lineage>
        <taxon>Bacteria</taxon>
        <taxon>Pseudomonadati</taxon>
        <taxon>Campylobacterota</taxon>
        <taxon>Epsilonproteobacteria</taxon>
        <taxon>Campylobacterales</taxon>
        <taxon>Arcobacteraceae</taxon>
        <taxon>Candidatus Marinarcus</taxon>
    </lineage>
</organism>
<dbReference type="GO" id="GO:0006412">
    <property type="term" value="P:translation"/>
    <property type="evidence" value="ECO:0007669"/>
    <property type="project" value="UniProtKB-UniRule"/>
</dbReference>
<name>A0A4Q0XN02_9BACT</name>
<comment type="similarity">
    <text evidence="1 2">Belongs to the polypeptide deformylase family.</text>
</comment>
<protein>
    <recommendedName>
        <fullName evidence="2">Peptide deformylase</fullName>
        <shortName evidence="2">PDF</shortName>
        <ecNumber evidence="2">3.5.1.88</ecNumber>
    </recommendedName>
    <alternativeName>
        <fullName evidence="2">Polypeptide deformylase</fullName>
    </alternativeName>
</protein>
<proteinExistence type="inferred from homology"/>
<dbReference type="GO" id="GO:0046872">
    <property type="term" value="F:metal ion binding"/>
    <property type="evidence" value="ECO:0007669"/>
    <property type="project" value="UniProtKB-KW"/>
</dbReference>
<dbReference type="AlphaFoldDB" id="A0A4Q0XN02"/>
<evidence type="ECO:0000313" key="4">
    <source>
        <dbReference type="Proteomes" id="UP000290657"/>
    </source>
</evidence>
<dbReference type="Gene3D" id="3.90.45.10">
    <property type="entry name" value="Peptide deformylase"/>
    <property type="match status" value="1"/>
</dbReference>
<gene>
    <name evidence="2" type="primary">def</name>
    <name evidence="3" type="ORF">CRV04_10970</name>
</gene>
<evidence type="ECO:0000256" key="1">
    <source>
        <dbReference type="ARBA" id="ARBA00010759"/>
    </source>
</evidence>
<keyword evidence="2" id="KW-0378">Hydrolase</keyword>
<dbReference type="Pfam" id="PF01327">
    <property type="entry name" value="Pep_deformylase"/>
    <property type="match status" value="1"/>
</dbReference>
<dbReference type="PRINTS" id="PR01576">
    <property type="entry name" value="PDEFORMYLASE"/>
</dbReference>
<dbReference type="GO" id="GO:0042586">
    <property type="term" value="F:peptide deformylase activity"/>
    <property type="evidence" value="ECO:0007669"/>
    <property type="project" value="UniProtKB-UniRule"/>
</dbReference>
<dbReference type="Proteomes" id="UP000290657">
    <property type="component" value="Unassembled WGS sequence"/>
</dbReference>
<feature type="binding site" evidence="2">
    <location>
        <position position="95"/>
    </location>
    <ligand>
        <name>Fe cation</name>
        <dbReference type="ChEBI" id="CHEBI:24875"/>
    </ligand>
</feature>
<comment type="catalytic activity">
    <reaction evidence="2">
        <text>N-terminal N-formyl-L-methionyl-[peptide] + H2O = N-terminal L-methionyl-[peptide] + formate</text>
        <dbReference type="Rhea" id="RHEA:24420"/>
        <dbReference type="Rhea" id="RHEA-COMP:10639"/>
        <dbReference type="Rhea" id="RHEA-COMP:10640"/>
        <dbReference type="ChEBI" id="CHEBI:15377"/>
        <dbReference type="ChEBI" id="CHEBI:15740"/>
        <dbReference type="ChEBI" id="CHEBI:49298"/>
        <dbReference type="ChEBI" id="CHEBI:64731"/>
        <dbReference type="EC" id="3.5.1.88"/>
    </reaction>
</comment>
<keyword evidence="2" id="KW-0408">Iron</keyword>
<comment type="function">
    <text evidence="2">Removes the formyl group from the N-terminal Met of newly synthesized proteins. Requires at least a dipeptide for an efficient rate of reaction. N-terminal L-methionine is a prerequisite for activity but the enzyme has broad specificity at other positions.</text>
</comment>
<dbReference type="RefSeq" id="WP_128996897.1">
    <property type="nucleotide sequence ID" value="NZ_PDKN01000009.1"/>
</dbReference>
<evidence type="ECO:0000313" key="3">
    <source>
        <dbReference type="EMBL" id="RXJ54550.1"/>
    </source>
</evidence>
<dbReference type="PANTHER" id="PTHR10458">
    <property type="entry name" value="PEPTIDE DEFORMYLASE"/>
    <property type="match status" value="1"/>
</dbReference>
<dbReference type="EC" id="3.5.1.88" evidence="2"/>
<dbReference type="NCBIfam" id="NF001159">
    <property type="entry name" value="PRK00150.1-3"/>
    <property type="match status" value="1"/>
</dbReference>
<feature type="binding site" evidence="2">
    <location>
        <position position="141"/>
    </location>
    <ligand>
        <name>Fe cation</name>
        <dbReference type="ChEBI" id="CHEBI:24875"/>
    </ligand>
</feature>
<reference evidence="3 4" key="1">
    <citation type="submission" date="2017-10" db="EMBL/GenBank/DDBJ databases">
        <title>Genomics of the genus Arcobacter.</title>
        <authorList>
            <person name="Perez-Cataluna A."/>
            <person name="Figueras M.J."/>
        </authorList>
    </citation>
    <scope>NUCLEOTIDE SEQUENCE [LARGE SCALE GENOMIC DNA]</scope>
    <source>
        <strain evidence="3 4">CECT 8987</strain>
    </source>
</reference>
<dbReference type="InterPro" id="IPR036821">
    <property type="entry name" value="Peptide_deformylase_sf"/>
</dbReference>
<dbReference type="PIRSF" id="PIRSF004749">
    <property type="entry name" value="Pep_def"/>
    <property type="match status" value="1"/>
</dbReference>
<dbReference type="PANTHER" id="PTHR10458:SF22">
    <property type="entry name" value="PEPTIDE DEFORMYLASE"/>
    <property type="match status" value="1"/>
</dbReference>
<dbReference type="CDD" id="cd00487">
    <property type="entry name" value="Pep_deformylase"/>
    <property type="match status" value="1"/>
</dbReference>
<dbReference type="EMBL" id="PDKN01000009">
    <property type="protein sequence ID" value="RXJ54550.1"/>
    <property type="molecule type" value="Genomic_DNA"/>
</dbReference>